<dbReference type="RefSeq" id="WP_122922349.1">
    <property type="nucleotide sequence ID" value="NZ_RHHU01000003.1"/>
</dbReference>
<sequence>MKNWRDLSYLQTGTSKQRAAWDALTSTRVMENLKAYDPVLAGTIPLDIDIAESDLDIICTSDDLEQFDASVRAFYGEWDGYHETRLLVNKVPTSVIRFSAEGFLFEIFAQSVPVEQQNAYRHMVIEARLLEMGGPNAYQEIRKLKQQGIKTEPAFALYFAIAGADPYQALFELETYSQEELFRMLGSRKATSQSHPLEA</sequence>
<organism evidence="1 2">
    <name type="scientific">Brevibacillus nitrificans</name>
    <dbReference type="NCBI Taxonomy" id="651560"/>
    <lineage>
        <taxon>Bacteria</taxon>
        <taxon>Bacillati</taxon>
        <taxon>Bacillota</taxon>
        <taxon>Bacilli</taxon>
        <taxon>Bacillales</taxon>
        <taxon>Paenibacillaceae</taxon>
        <taxon>Brevibacillus</taxon>
    </lineage>
</organism>
<dbReference type="EMBL" id="RHHU01000003">
    <property type="protein sequence ID" value="RNB88219.1"/>
    <property type="molecule type" value="Genomic_DNA"/>
</dbReference>
<gene>
    <name evidence="1" type="ORF">EDM59_03555</name>
</gene>
<name>A0A3M8DKR0_9BACL</name>
<dbReference type="AlphaFoldDB" id="A0A3M8DKR0"/>
<comment type="caution">
    <text evidence="1">The sequence shown here is derived from an EMBL/GenBank/DDBJ whole genome shotgun (WGS) entry which is preliminary data.</text>
</comment>
<evidence type="ECO:0000313" key="1">
    <source>
        <dbReference type="EMBL" id="RNB88219.1"/>
    </source>
</evidence>
<dbReference type="InterPro" id="IPR025365">
    <property type="entry name" value="DUF4269"/>
</dbReference>
<protein>
    <submittedName>
        <fullName evidence="1">DUF4269 domain-containing protein</fullName>
    </submittedName>
</protein>
<keyword evidence="2" id="KW-1185">Reference proteome</keyword>
<proteinExistence type="predicted"/>
<dbReference type="Proteomes" id="UP000269573">
    <property type="component" value="Unassembled WGS sequence"/>
</dbReference>
<evidence type="ECO:0000313" key="2">
    <source>
        <dbReference type="Proteomes" id="UP000269573"/>
    </source>
</evidence>
<accession>A0A3M8DKR0</accession>
<reference evidence="1 2" key="1">
    <citation type="submission" date="2018-10" db="EMBL/GenBank/DDBJ databases">
        <title>Phylogenomics of Brevibacillus.</title>
        <authorList>
            <person name="Dunlap C."/>
        </authorList>
    </citation>
    <scope>NUCLEOTIDE SEQUENCE [LARGE SCALE GENOMIC DNA]</scope>
    <source>
        <strain evidence="1 2">JCM 15774</strain>
    </source>
</reference>
<dbReference type="Pfam" id="PF14091">
    <property type="entry name" value="DUF4269"/>
    <property type="match status" value="1"/>
</dbReference>